<protein>
    <submittedName>
        <fullName evidence="1">Uncharacterized protein</fullName>
    </submittedName>
</protein>
<proteinExistence type="predicted"/>
<evidence type="ECO:0000313" key="1">
    <source>
        <dbReference type="EMBL" id="QBK93815.1"/>
    </source>
</evidence>
<reference evidence="1" key="1">
    <citation type="journal article" date="2019" name="MBio">
        <title>Virus Genomes from Deep Sea Sediments Expand the Ocean Megavirome and Support Independent Origins of Viral Gigantism.</title>
        <authorList>
            <person name="Backstrom D."/>
            <person name="Yutin N."/>
            <person name="Jorgensen S.L."/>
            <person name="Dharamshi J."/>
            <person name="Homa F."/>
            <person name="Zaremba-Niedwiedzka K."/>
            <person name="Spang A."/>
            <person name="Wolf Y.I."/>
            <person name="Koonin E.V."/>
            <person name="Ettema T.J."/>
        </authorList>
    </citation>
    <scope>NUCLEOTIDE SEQUENCE</scope>
</reference>
<accession>A0A481ZEI9</accession>
<organism evidence="1">
    <name type="scientific">Pithovirus LCPAC406</name>
    <dbReference type="NCBI Taxonomy" id="2506599"/>
    <lineage>
        <taxon>Viruses</taxon>
        <taxon>Pithoviruses</taxon>
    </lineage>
</organism>
<name>A0A481ZEI9_9VIRU</name>
<sequence length="420" mass="46325">MDRDECKKHDCGKKKCYRCRQFITANITFSGLCTEDTLPQGIIIVGSHVLVKEWGVVFQFTNGNWNAIPQTEEFFYLCEADNSIWFTKPKKSSRNVIEVFCVREWDTLFDCDAGKFYVLMCEKIPVGNHDCPKHRLVWKLECTLMSAGSVLKCEKIVPGNYVVQTLAELNAIVGNPGEFGLVIETALVYFWDGALWQLANITLPFVFRNGSDNNCMWWVDDSVVPAVTFSVFCDLSPGAQLFDTIEGILWKFIEECVWEEECQLLPAPNFLSVIGDGGEGAQTLNNDGTPTIIELDTFQGGPLFTWATAGTGLFVCPSSGIYKVSYTIAMGTQTPAPADPDDVLPEFSVNGTVASGISYQTIESIPAAATITQSWSSSGFANMVAGDTLSLRVNRISINLLISVRISHTILNAFKVKNTG</sequence>
<gene>
    <name evidence="1" type="ORF">LCPAC406_01290</name>
</gene>
<dbReference type="EMBL" id="MK500605">
    <property type="protein sequence ID" value="QBK93815.1"/>
    <property type="molecule type" value="Genomic_DNA"/>
</dbReference>